<dbReference type="Gene3D" id="3.40.630.30">
    <property type="match status" value="1"/>
</dbReference>
<organism evidence="1 2">
    <name type="scientific">Mobilisporobacter senegalensis</name>
    <dbReference type="NCBI Taxonomy" id="1329262"/>
    <lineage>
        <taxon>Bacteria</taxon>
        <taxon>Bacillati</taxon>
        <taxon>Bacillota</taxon>
        <taxon>Clostridia</taxon>
        <taxon>Lachnospirales</taxon>
        <taxon>Lachnospiraceae</taxon>
        <taxon>Mobilisporobacter</taxon>
    </lineage>
</organism>
<evidence type="ECO:0000313" key="1">
    <source>
        <dbReference type="EMBL" id="ROR29223.1"/>
    </source>
</evidence>
<keyword evidence="2" id="KW-1185">Reference proteome</keyword>
<dbReference type="OrthoDB" id="359038at2"/>
<comment type="caution">
    <text evidence="1">The sequence shown here is derived from an EMBL/GenBank/DDBJ whole genome shotgun (WGS) entry which is preliminary data.</text>
</comment>
<accession>A0A3N1XRD2</accession>
<gene>
    <name evidence="1" type="ORF">EDD66_103159</name>
</gene>
<sequence>MKDVYEMCPKFENEHYQIRLLLKKDAADLLDVYSDEKAVSLCNSDGCSGGFHFTTMDVMCDVIKWWLVEYTNRGFVRFSIIDKYINKVIGTIELFHRDANDYFTNCGLLRLDIRSDYEKPDIIENIISLMVSETFELFDCDKIATKAKAEAVERRDALSKIGFALSEEKLIGFDSTEYGDYFVICK</sequence>
<dbReference type="InterPro" id="IPR016181">
    <property type="entry name" value="Acyl_CoA_acyltransferase"/>
</dbReference>
<dbReference type="RefSeq" id="WP_123608674.1">
    <property type="nucleotide sequence ID" value="NZ_RJVG01000003.1"/>
</dbReference>
<name>A0A3N1XRD2_9FIRM</name>
<evidence type="ECO:0000313" key="2">
    <source>
        <dbReference type="Proteomes" id="UP000273083"/>
    </source>
</evidence>
<reference evidence="1 2" key="1">
    <citation type="submission" date="2018-11" db="EMBL/GenBank/DDBJ databases">
        <title>Genomic Encyclopedia of Type Strains, Phase IV (KMG-IV): sequencing the most valuable type-strain genomes for metagenomic binning, comparative biology and taxonomic classification.</title>
        <authorList>
            <person name="Goeker M."/>
        </authorList>
    </citation>
    <scope>NUCLEOTIDE SEQUENCE [LARGE SCALE GENOMIC DNA]</scope>
    <source>
        <strain evidence="1 2">DSM 26537</strain>
    </source>
</reference>
<proteinExistence type="predicted"/>
<dbReference type="Proteomes" id="UP000273083">
    <property type="component" value="Unassembled WGS sequence"/>
</dbReference>
<evidence type="ECO:0008006" key="3">
    <source>
        <dbReference type="Google" id="ProtNLM"/>
    </source>
</evidence>
<protein>
    <recommendedName>
        <fullName evidence="3">RimJ/RimL family protein N-acetyltransferase</fullName>
    </recommendedName>
</protein>
<dbReference type="EMBL" id="RJVG01000003">
    <property type="protein sequence ID" value="ROR29223.1"/>
    <property type="molecule type" value="Genomic_DNA"/>
</dbReference>
<dbReference type="AlphaFoldDB" id="A0A3N1XRD2"/>
<dbReference type="SUPFAM" id="SSF55729">
    <property type="entry name" value="Acyl-CoA N-acyltransferases (Nat)"/>
    <property type="match status" value="1"/>
</dbReference>